<evidence type="ECO:0000256" key="2">
    <source>
        <dbReference type="ARBA" id="ARBA00012369"/>
    </source>
</evidence>
<dbReference type="Pfam" id="PF03372">
    <property type="entry name" value="Exo_endo_phos"/>
    <property type="match status" value="1"/>
</dbReference>
<gene>
    <name evidence="6" type="ORF">SARC_04536</name>
</gene>
<dbReference type="GO" id="GO:0005576">
    <property type="term" value="C:extracellular region"/>
    <property type="evidence" value="ECO:0007669"/>
    <property type="project" value="InterPro"/>
</dbReference>
<dbReference type="AlphaFoldDB" id="A0A0L0G307"/>
<keyword evidence="7" id="KW-1185">Reference proteome</keyword>
<evidence type="ECO:0000259" key="5">
    <source>
        <dbReference type="Pfam" id="PF03372"/>
    </source>
</evidence>
<dbReference type="InterPro" id="IPR036691">
    <property type="entry name" value="Endo/exonu/phosph_ase_sf"/>
</dbReference>
<dbReference type="SUPFAM" id="SSF56219">
    <property type="entry name" value="DNase I-like"/>
    <property type="match status" value="1"/>
</dbReference>
<feature type="chain" id="PRO_5005539188" description="sphingomyelin phosphodiesterase" evidence="4">
    <location>
        <begin position="21"/>
        <end position="397"/>
    </location>
</feature>
<proteinExistence type="inferred from homology"/>
<evidence type="ECO:0000313" key="6">
    <source>
        <dbReference type="EMBL" id="KNC83211.1"/>
    </source>
</evidence>
<comment type="similarity">
    <text evidence="1">Belongs to the neutral sphingomyelinase family.</text>
</comment>
<sequence>MNTWIIVGCVLLAFLYQLWLNHVDYQNNARMVQYIPVNAIQESDLQQSYYAVATAEATHGIGANGNVISEDARRDLDKADAYNVEAASSRKKTLRFLTYNIFIRPPGIQSAGTDYKDLRLQLLPSVLAEYDVICLQELFGTGSDRRNRLLSDLAKHGLGYSVFLPYQLGYFPPKLIDGGVTIVSRYPIEFSDFFVYSDAYLFTADVWTSKGILLARVQVPQADGNPLSVDVYSTHMQAHDAEDDRYTSVRYKQIKEMLAFVKRHSGTENHIVIAGDFNVNGRVSRSDDRDGPEYLSMMSLFGSDSADGREWIDVLRRANDGRQIITGGDEYNVPKFGASKPKPVSCSKRLDYIMTSQGTEGKFSAVNIAVQPFEYNDRDDISRLSDHLALSAKLQWD</sequence>
<dbReference type="Proteomes" id="UP000054560">
    <property type="component" value="Unassembled WGS sequence"/>
</dbReference>
<feature type="signal peptide" evidence="4">
    <location>
        <begin position="1"/>
        <end position="20"/>
    </location>
</feature>
<organism evidence="6 7">
    <name type="scientific">Sphaeroforma arctica JP610</name>
    <dbReference type="NCBI Taxonomy" id="667725"/>
    <lineage>
        <taxon>Eukaryota</taxon>
        <taxon>Ichthyosporea</taxon>
        <taxon>Ichthyophonida</taxon>
        <taxon>Sphaeroforma</taxon>
    </lineage>
</organism>
<dbReference type="CDD" id="cd09078">
    <property type="entry name" value="nSMase"/>
    <property type="match status" value="1"/>
</dbReference>
<dbReference type="GO" id="GO:0004767">
    <property type="term" value="F:sphingomyelin phosphodiesterase activity"/>
    <property type="evidence" value="ECO:0007669"/>
    <property type="project" value="UniProtKB-EC"/>
</dbReference>
<dbReference type="InterPro" id="IPR017766">
    <property type="entry name" value="Sphingomyelinase/PLipase_C"/>
</dbReference>
<protein>
    <recommendedName>
        <fullName evidence="2">sphingomyelin phosphodiesterase</fullName>
        <ecNumber evidence="2">3.1.4.12</ecNumber>
    </recommendedName>
</protein>
<dbReference type="STRING" id="667725.A0A0L0G307"/>
<dbReference type="GO" id="GO:0005737">
    <property type="term" value="C:cytoplasm"/>
    <property type="evidence" value="ECO:0007669"/>
    <property type="project" value="TreeGrafter"/>
</dbReference>
<evidence type="ECO:0000256" key="4">
    <source>
        <dbReference type="SAM" id="SignalP"/>
    </source>
</evidence>
<dbReference type="PANTHER" id="PTHR16320:SF1">
    <property type="entry name" value="SPHINGOMYELINASE DDB_G0288017"/>
    <property type="match status" value="1"/>
</dbReference>
<keyword evidence="4" id="KW-0732">Signal</keyword>
<name>A0A0L0G307_9EUKA</name>
<feature type="domain" description="Endonuclease/exonuclease/phosphatase" evidence="5">
    <location>
        <begin position="114"/>
        <end position="387"/>
    </location>
</feature>
<dbReference type="GeneID" id="25905040"/>
<dbReference type="eggNOG" id="ENOG502S367">
    <property type="taxonomic scope" value="Eukaryota"/>
</dbReference>
<accession>A0A0L0G307</accession>
<dbReference type="EC" id="3.1.4.12" evidence="2"/>
<reference evidence="6 7" key="1">
    <citation type="submission" date="2011-02" db="EMBL/GenBank/DDBJ databases">
        <title>The Genome Sequence of Sphaeroforma arctica JP610.</title>
        <authorList>
            <consortium name="The Broad Institute Genome Sequencing Platform"/>
            <person name="Russ C."/>
            <person name="Cuomo C."/>
            <person name="Young S.K."/>
            <person name="Zeng Q."/>
            <person name="Gargeya S."/>
            <person name="Alvarado L."/>
            <person name="Berlin A."/>
            <person name="Chapman S.B."/>
            <person name="Chen Z."/>
            <person name="Freedman E."/>
            <person name="Gellesch M."/>
            <person name="Goldberg J."/>
            <person name="Griggs A."/>
            <person name="Gujja S."/>
            <person name="Heilman E."/>
            <person name="Heiman D."/>
            <person name="Howarth C."/>
            <person name="Mehta T."/>
            <person name="Neiman D."/>
            <person name="Pearson M."/>
            <person name="Roberts A."/>
            <person name="Saif S."/>
            <person name="Shea T."/>
            <person name="Shenoy N."/>
            <person name="Sisk P."/>
            <person name="Stolte C."/>
            <person name="Sykes S."/>
            <person name="White J."/>
            <person name="Yandava C."/>
            <person name="Burger G."/>
            <person name="Gray M.W."/>
            <person name="Holland P.W.H."/>
            <person name="King N."/>
            <person name="Lang F.B.F."/>
            <person name="Roger A.J."/>
            <person name="Ruiz-Trillo I."/>
            <person name="Haas B."/>
            <person name="Nusbaum C."/>
            <person name="Birren B."/>
        </authorList>
    </citation>
    <scope>NUCLEOTIDE SEQUENCE [LARGE SCALE GENOMIC DNA]</scope>
    <source>
        <strain evidence="6 7">JP610</strain>
    </source>
</reference>
<dbReference type="OrthoDB" id="40902at2759"/>
<dbReference type="Gene3D" id="3.60.10.10">
    <property type="entry name" value="Endonuclease/exonuclease/phosphatase"/>
    <property type="match status" value="1"/>
</dbReference>
<dbReference type="InterPro" id="IPR038772">
    <property type="entry name" value="Sph/SMPD2-like"/>
</dbReference>
<evidence type="ECO:0000256" key="3">
    <source>
        <dbReference type="ARBA" id="ARBA00022801"/>
    </source>
</evidence>
<dbReference type="InterPro" id="IPR005135">
    <property type="entry name" value="Endo/exonuclease/phosphatase"/>
</dbReference>
<dbReference type="RefSeq" id="XP_014157113.1">
    <property type="nucleotide sequence ID" value="XM_014301638.1"/>
</dbReference>
<evidence type="ECO:0000313" key="7">
    <source>
        <dbReference type="Proteomes" id="UP000054560"/>
    </source>
</evidence>
<evidence type="ECO:0000256" key="1">
    <source>
        <dbReference type="ARBA" id="ARBA00006335"/>
    </source>
</evidence>
<keyword evidence="3" id="KW-0378">Hydrolase</keyword>
<dbReference type="PANTHER" id="PTHR16320">
    <property type="entry name" value="SPHINGOMYELINASE FAMILY MEMBER"/>
    <property type="match status" value="1"/>
</dbReference>
<dbReference type="EMBL" id="KQ241854">
    <property type="protein sequence ID" value="KNC83211.1"/>
    <property type="molecule type" value="Genomic_DNA"/>
</dbReference>